<dbReference type="AlphaFoldDB" id="P73986"/>
<dbReference type="InterPro" id="IPR052514">
    <property type="entry name" value="SAM-dependent_MTase"/>
</dbReference>
<reference evidence="2 3" key="2">
    <citation type="journal article" date="1996" name="DNA Res.">
        <title>Sequence analysis of the genome of the unicellular cyanobacterium Synechocystis sp. strain PCC6803. II. Sequence determination of the entire genome and assignment of potential protein-coding regions.</title>
        <authorList>
            <person name="Kaneko T."/>
            <person name="Sato S."/>
            <person name="Kotani H."/>
            <person name="Tanaka A."/>
            <person name="Asamizu E."/>
            <person name="Nakamura Y."/>
            <person name="Miyajima N."/>
            <person name="Hirosawa M."/>
            <person name="Sugiura M."/>
            <person name="Sasamoto S."/>
            <person name="Kimura T."/>
            <person name="Hosouchi T."/>
            <person name="Matsuno A."/>
            <person name="Muraki A."/>
            <person name="Nakazaki N."/>
            <person name="Naruo K."/>
            <person name="Okumura S."/>
            <person name="Shimpo S."/>
            <person name="Takeuchi C."/>
            <person name="Wada T."/>
            <person name="Watanabe A."/>
            <person name="Yamada M."/>
            <person name="Yasuda M."/>
            <person name="Tabata S."/>
        </authorList>
    </citation>
    <scope>NUCLEOTIDE SEQUENCE [LARGE SCALE GENOMIC DNA]</scope>
    <source>
        <strain evidence="3">ATCC 27184 / PCC 6803 / Kazusa</strain>
    </source>
</reference>
<dbReference type="EnsemblBacteria" id="BAA18056">
    <property type="protein sequence ID" value="BAA18056"/>
    <property type="gene ID" value="BAA18056"/>
</dbReference>
<keyword evidence="3" id="KW-1185">Reference proteome</keyword>
<accession>P73986</accession>
<dbReference type="PhylomeDB" id="P73986"/>
<dbReference type="NCBIfam" id="TIGR01444">
    <property type="entry name" value="fkbM_fam"/>
    <property type="match status" value="1"/>
</dbReference>
<dbReference type="InParanoid" id="P73986"/>
<gene>
    <name evidence="2" type="ordered locus">slr2119</name>
</gene>
<name>P73986_SYNY3</name>
<organism evidence="2 3">
    <name type="scientific">Synechocystis sp. (strain ATCC 27184 / PCC 6803 / Kazusa)</name>
    <dbReference type="NCBI Taxonomy" id="1111708"/>
    <lineage>
        <taxon>Bacteria</taxon>
        <taxon>Bacillati</taxon>
        <taxon>Cyanobacteriota</taxon>
        <taxon>Cyanophyceae</taxon>
        <taxon>Synechococcales</taxon>
        <taxon>Merismopediaceae</taxon>
        <taxon>Synechocystis</taxon>
    </lineage>
</organism>
<dbReference type="PANTHER" id="PTHR34203:SF15">
    <property type="entry name" value="SLL1173 PROTEIN"/>
    <property type="match status" value="1"/>
</dbReference>
<dbReference type="GO" id="GO:0008171">
    <property type="term" value="F:O-methyltransferase activity"/>
    <property type="evidence" value="ECO:0000318"/>
    <property type="project" value="GO_Central"/>
</dbReference>
<dbReference type="STRING" id="1148.gene:10498927"/>
<dbReference type="PIR" id="S75495">
    <property type="entry name" value="S75495"/>
</dbReference>
<feature type="domain" description="Methyltransferase FkbM" evidence="1">
    <location>
        <begin position="23"/>
        <end position="182"/>
    </location>
</feature>
<protein>
    <submittedName>
        <fullName evidence="2">Slr2119 protein</fullName>
    </submittedName>
</protein>
<dbReference type="eggNOG" id="COG2242">
    <property type="taxonomic scope" value="Bacteria"/>
</dbReference>
<dbReference type="SUPFAM" id="SSF53335">
    <property type="entry name" value="S-adenosyl-L-methionine-dependent methyltransferases"/>
    <property type="match status" value="1"/>
</dbReference>
<dbReference type="Pfam" id="PF05050">
    <property type="entry name" value="Methyltransf_21"/>
    <property type="match status" value="1"/>
</dbReference>
<evidence type="ECO:0000313" key="2">
    <source>
        <dbReference type="EMBL" id="BAA18056.1"/>
    </source>
</evidence>
<reference evidence="2 3" key="1">
    <citation type="journal article" date="1995" name="DNA Res.">
        <title>Sequence analysis of the genome of the unicellular cyanobacterium Synechocystis sp. strain PCC6803. I. Sequence features in the 1 Mb region from map positions 64% to 92% of the genome.</title>
        <authorList>
            <person name="Kaneko T."/>
            <person name="Tanaka A."/>
            <person name="Sato S."/>
            <person name="Kotani H."/>
            <person name="Sazuka T."/>
            <person name="Miyajima N."/>
            <person name="Sugiura M."/>
            <person name="Tabata S."/>
        </authorList>
    </citation>
    <scope>NUCLEOTIDE SEQUENCE [LARGE SCALE GENOMIC DNA]</scope>
    <source>
        <strain evidence="3">ATCC 27184 / PCC 6803 / Kazusa</strain>
    </source>
</reference>
<evidence type="ECO:0000259" key="1">
    <source>
        <dbReference type="Pfam" id="PF05050"/>
    </source>
</evidence>
<dbReference type="InterPro" id="IPR006342">
    <property type="entry name" value="FkbM_mtfrase"/>
</dbReference>
<dbReference type="PaxDb" id="1148-1653140"/>
<sequence>MSFSEHHLVSIYPFPALRPVLIDVGSHQGGVSQLFAQKNWKIIAFEPETKNRQVFDKNLSGFDNVTCIPKAVSNVTGDKVPFYTSQEHFGIHTLKPFHPTHKFAYEVETIRLDDALNALKIDQVTFLKIDIEGADFFALQGFDWKKYHPEVVMVEFMDNRSQPNFSYTHHDMVNYMTERGYITYISEWDVIKEYGRSGQTSEPHRWLQCVRYPLNHEPAWGNLIFITQGNESKFEQTLAQYLEKSKHQDRWEKLKQIFKKLPGVHALYQKLKSGFKSI</sequence>
<dbReference type="Gene3D" id="3.40.50.150">
    <property type="entry name" value="Vaccinia Virus protein VP39"/>
    <property type="match status" value="1"/>
</dbReference>
<dbReference type="Proteomes" id="UP000001425">
    <property type="component" value="Chromosome"/>
</dbReference>
<dbReference type="KEGG" id="syn:slr2119"/>
<proteinExistence type="predicted"/>
<dbReference type="InterPro" id="IPR029063">
    <property type="entry name" value="SAM-dependent_MTases_sf"/>
</dbReference>
<dbReference type="EMBL" id="BA000022">
    <property type="protein sequence ID" value="BAA18056.1"/>
    <property type="molecule type" value="Genomic_DNA"/>
</dbReference>
<dbReference type="PANTHER" id="PTHR34203">
    <property type="entry name" value="METHYLTRANSFERASE, FKBM FAMILY PROTEIN"/>
    <property type="match status" value="1"/>
</dbReference>
<evidence type="ECO:0000313" key="3">
    <source>
        <dbReference type="Proteomes" id="UP000001425"/>
    </source>
</evidence>